<proteinExistence type="predicted"/>
<organism evidence="2 3">
    <name type="scientific">Nonomuraea composti</name>
    <dbReference type="NCBI Taxonomy" id="2720023"/>
    <lineage>
        <taxon>Bacteria</taxon>
        <taxon>Bacillati</taxon>
        <taxon>Actinomycetota</taxon>
        <taxon>Actinomycetes</taxon>
        <taxon>Streptosporangiales</taxon>
        <taxon>Streptosporangiaceae</taxon>
        <taxon>Nonomuraea</taxon>
    </lineage>
</organism>
<keyword evidence="3" id="KW-1185">Reference proteome</keyword>
<dbReference type="Pfam" id="PF11716">
    <property type="entry name" value="MDMPI_N"/>
    <property type="match status" value="1"/>
</dbReference>
<protein>
    <recommendedName>
        <fullName evidence="1">Mycothiol-dependent maleylpyruvate isomerase metal-binding domain-containing protein</fullName>
    </recommendedName>
</protein>
<dbReference type="RefSeq" id="WP_168011103.1">
    <property type="nucleotide sequence ID" value="NZ_JAATEP010000013.1"/>
</dbReference>
<evidence type="ECO:0000313" key="2">
    <source>
        <dbReference type="EMBL" id="NJP91782.1"/>
    </source>
</evidence>
<comment type="caution">
    <text evidence="2">The sequence shown here is derived from an EMBL/GenBank/DDBJ whole genome shotgun (WGS) entry which is preliminary data.</text>
</comment>
<sequence>MDARFVGLLARADPRTPVSTCAGWTLADLTEHHMGEFLENRGSENR</sequence>
<dbReference type="InterPro" id="IPR024344">
    <property type="entry name" value="MDMPI_metal-binding"/>
</dbReference>
<feature type="domain" description="Mycothiol-dependent maleylpyruvate isomerase metal-binding" evidence="1">
    <location>
        <begin position="3"/>
        <end position="34"/>
    </location>
</feature>
<name>A0ABX1B5S4_9ACTN</name>
<dbReference type="Proteomes" id="UP000696294">
    <property type="component" value="Unassembled WGS sequence"/>
</dbReference>
<dbReference type="EMBL" id="JAATEP010000013">
    <property type="protein sequence ID" value="NJP91782.1"/>
    <property type="molecule type" value="Genomic_DNA"/>
</dbReference>
<accession>A0ABX1B5S4</accession>
<evidence type="ECO:0000259" key="1">
    <source>
        <dbReference type="Pfam" id="PF11716"/>
    </source>
</evidence>
<reference evidence="2 3" key="1">
    <citation type="submission" date="2020-03" db="EMBL/GenBank/DDBJ databases">
        <title>WGS of actinomycetes isolated from Thailand.</title>
        <authorList>
            <person name="Thawai C."/>
        </authorList>
    </citation>
    <scope>NUCLEOTIDE SEQUENCE [LARGE SCALE GENOMIC DNA]</scope>
    <source>
        <strain evidence="2 3">FMUSA5-5</strain>
    </source>
</reference>
<evidence type="ECO:0000313" key="3">
    <source>
        <dbReference type="Proteomes" id="UP000696294"/>
    </source>
</evidence>
<gene>
    <name evidence="2" type="ORF">HCN51_20350</name>
</gene>